<evidence type="ECO:0000313" key="2">
    <source>
        <dbReference type="Proteomes" id="UP000292082"/>
    </source>
</evidence>
<accession>A0A4Q9Q926</accession>
<dbReference type="AlphaFoldDB" id="A0A4Q9Q926"/>
<reference evidence="1 2" key="1">
    <citation type="submission" date="2019-01" db="EMBL/GenBank/DDBJ databases">
        <title>Draft genome sequences of three monokaryotic isolates of the white-rot basidiomycete fungus Dichomitus squalens.</title>
        <authorList>
            <consortium name="DOE Joint Genome Institute"/>
            <person name="Lopez S.C."/>
            <person name="Andreopoulos B."/>
            <person name="Pangilinan J."/>
            <person name="Lipzen A."/>
            <person name="Riley R."/>
            <person name="Ahrendt S."/>
            <person name="Ng V."/>
            <person name="Barry K."/>
            <person name="Daum C."/>
            <person name="Grigoriev I.V."/>
            <person name="Hilden K.S."/>
            <person name="Makela M.R."/>
            <person name="de Vries R.P."/>
        </authorList>
    </citation>
    <scope>NUCLEOTIDE SEQUENCE [LARGE SCALE GENOMIC DNA]</scope>
    <source>
        <strain evidence="1 2">CBS 464.89</strain>
    </source>
</reference>
<gene>
    <name evidence="1" type="ORF">BD310DRAFT_586214</name>
</gene>
<protein>
    <submittedName>
        <fullName evidence="1">Uncharacterized protein</fullName>
    </submittedName>
</protein>
<keyword evidence="2" id="KW-1185">Reference proteome</keyword>
<name>A0A4Q9Q926_9APHY</name>
<dbReference type="EMBL" id="ML145089">
    <property type="protein sequence ID" value="TBU63566.1"/>
    <property type="molecule type" value="Genomic_DNA"/>
</dbReference>
<evidence type="ECO:0000313" key="1">
    <source>
        <dbReference type="EMBL" id="TBU63566.1"/>
    </source>
</evidence>
<organism evidence="1 2">
    <name type="scientific">Dichomitus squalens</name>
    <dbReference type="NCBI Taxonomy" id="114155"/>
    <lineage>
        <taxon>Eukaryota</taxon>
        <taxon>Fungi</taxon>
        <taxon>Dikarya</taxon>
        <taxon>Basidiomycota</taxon>
        <taxon>Agaricomycotina</taxon>
        <taxon>Agaricomycetes</taxon>
        <taxon>Polyporales</taxon>
        <taxon>Polyporaceae</taxon>
        <taxon>Dichomitus</taxon>
    </lineage>
</organism>
<proteinExistence type="predicted"/>
<sequence>MHTYTGRGVNCGRATGLLQEDCPSFHTAELDTGRKWSKSMFHVLEESHHSTNKIVIRIQNFAIWRPSLSHCHPVETRGLLSAVSAITLSSMSAILSMIDLPHLTSATTSRTPTVGLDPDSQWGKHPFERSPCSCSTLHISSMSHAAATFAVPLQPQDDKGILVPSS</sequence>
<dbReference type="Proteomes" id="UP000292082">
    <property type="component" value="Unassembled WGS sequence"/>
</dbReference>